<reference evidence="4" key="1">
    <citation type="submission" date="2023-03" db="EMBL/GenBank/DDBJ databases">
        <title>Chromosome-scale reference genome and RAD-based genetic map of yellow starthistle (Centaurea solstitialis) reveal putative structural variation and QTLs associated with invader traits.</title>
        <authorList>
            <person name="Reatini B."/>
            <person name="Cang F.A."/>
            <person name="Jiang Q."/>
            <person name="Mckibben M.T.W."/>
            <person name="Barker M.S."/>
            <person name="Rieseberg L.H."/>
            <person name="Dlugosch K.M."/>
        </authorList>
    </citation>
    <scope>NUCLEOTIDE SEQUENCE</scope>
    <source>
        <strain evidence="4">CAN-66</strain>
        <tissue evidence="4">Leaf</tissue>
    </source>
</reference>
<evidence type="ECO:0000256" key="1">
    <source>
        <dbReference type="PROSITE-ProRule" id="PRU00176"/>
    </source>
</evidence>
<dbReference type="EMBL" id="JARYMX010000002">
    <property type="protein sequence ID" value="KAJ9561162.1"/>
    <property type="molecule type" value="Genomic_DNA"/>
</dbReference>
<keyword evidence="1" id="KW-0694">RNA-binding</keyword>
<dbReference type="SUPFAM" id="SSF56219">
    <property type="entry name" value="DNase I-like"/>
    <property type="match status" value="1"/>
</dbReference>
<protein>
    <recommendedName>
        <fullName evidence="3">RRM domain-containing protein</fullName>
    </recommendedName>
</protein>
<keyword evidence="5" id="KW-1185">Reference proteome</keyword>
<feature type="region of interest" description="Disordered" evidence="2">
    <location>
        <begin position="99"/>
        <end position="127"/>
    </location>
</feature>
<evidence type="ECO:0000313" key="4">
    <source>
        <dbReference type="EMBL" id="KAJ9561162.1"/>
    </source>
</evidence>
<dbReference type="InterPro" id="IPR035979">
    <property type="entry name" value="RBD_domain_sf"/>
</dbReference>
<dbReference type="Proteomes" id="UP001172457">
    <property type="component" value="Chromosome 2"/>
</dbReference>
<sequence length="1048" mass="118683">MARRRSPFGSDSLNGKVVTYFFTNFPEGETEHSMWKTFESQGAVVDLFIARKRSRRGRRFGFVRFVKVNDRRRLEERLNGIWIGKYHLRVNLERFRRAGPRKYPPSNSEQGSRSAQRTTFHQQSRGAHRTYADVVKEVNGGSLKSSRSEDVALKKLVLSPPQEALENLESSLIGELKSFDFLNSIGILNSIEGWPECHFSYLGGLTIQLEFTSKSGAQEFLEGAANSWRDWFCSLHPWRPDFVPVKRIALLEIQGLPLHVWHKDYFGKVGQLWGDVVRTEVEGSGGRKKTGSFAYVLTDTKDWIMEVVEVSVGDMSFSVRVMERAWDSWEEGEIIDSDADSASRKPTDDGSSSWEGMDDVSFGMDPSTSNRQKSPAPILPVAIELGVKEDEGASTGSKENLLLDNFSRKIPMIQTAPSFLGVPDGHVTSASSHHGPVDKSPAQFSARSTQISETIFLQKSNPSFDDAGDGLECNRMTDVADSDAMDAVEEGWPPHSKFDGIERRRRRTKKMKRIRSPCNCNRWKKGLSCKHSKEIGGLVGEVFFGGRDTQESSDSECLIKSSNQRLLNQNVPSHSTSLDSPILDSSKLNSVGKAIGLRTRLMLKVLSWNINDMGKETKRAEHKISFLCLQETKTSICHDWQVNSVWGRKNCNFVALDSSEFCQAGWVYCFIWLVAREQLSVGHHQRLSPTRREIQKNSLGLHLKRVEKGSRGGVGCLRGIGDFNEVRTTNKRRGSTFDQRGAKAFNDFISEAGLLDLQLGGRKYTWMNASCTKSSKLDRFLVNSKFLDLWPASSSLALPRVLSNHCPIILDTKSADFGPIPFKFFNSWLANQELDDLVKRKWEAHRPEFDVPSKIERLSRKLRHLKATIITWRKDVNKAMDIEAEELKKKIAAIDLLADTGHIDDTMVKERVNFTTRLEDTIAAKVSDLKQKAKLKWLIHGDENSSFYHGIVNQKLKSTRIHGLNINGIWVTDPNKIKVSAQAFFEQKFEERYKLRPTLKSSFFRILSEKNELEVPFSEQEVKNAVWSCGHNKAPGPDGFTFEFLRKF</sequence>
<dbReference type="InterPro" id="IPR036691">
    <property type="entry name" value="Endo/exonu/phosph_ase_sf"/>
</dbReference>
<dbReference type="PANTHER" id="PTHR33710">
    <property type="entry name" value="BNAC02G09200D PROTEIN"/>
    <property type="match status" value="1"/>
</dbReference>
<feature type="domain" description="RRM" evidence="3">
    <location>
        <begin position="18"/>
        <end position="95"/>
    </location>
</feature>
<evidence type="ECO:0000259" key="3">
    <source>
        <dbReference type="PROSITE" id="PS50102"/>
    </source>
</evidence>
<dbReference type="InterPro" id="IPR000504">
    <property type="entry name" value="RRM_dom"/>
</dbReference>
<gene>
    <name evidence="4" type="ORF">OSB04_006322</name>
</gene>
<organism evidence="4 5">
    <name type="scientific">Centaurea solstitialis</name>
    <name type="common">yellow star-thistle</name>
    <dbReference type="NCBI Taxonomy" id="347529"/>
    <lineage>
        <taxon>Eukaryota</taxon>
        <taxon>Viridiplantae</taxon>
        <taxon>Streptophyta</taxon>
        <taxon>Embryophyta</taxon>
        <taxon>Tracheophyta</taxon>
        <taxon>Spermatophyta</taxon>
        <taxon>Magnoliopsida</taxon>
        <taxon>eudicotyledons</taxon>
        <taxon>Gunneridae</taxon>
        <taxon>Pentapetalae</taxon>
        <taxon>asterids</taxon>
        <taxon>campanulids</taxon>
        <taxon>Asterales</taxon>
        <taxon>Asteraceae</taxon>
        <taxon>Carduoideae</taxon>
        <taxon>Cardueae</taxon>
        <taxon>Centaureinae</taxon>
        <taxon>Centaurea</taxon>
    </lineage>
</organism>
<dbReference type="SMART" id="SM00360">
    <property type="entry name" value="RRM"/>
    <property type="match status" value="1"/>
</dbReference>
<dbReference type="Gene3D" id="3.30.70.330">
    <property type="match status" value="1"/>
</dbReference>
<dbReference type="AlphaFoldDB" id="A0AA38U0V1"/>
<evidence type="ECO:0000313" key="5">
    <source>
        <dbReference type="Proteomes" id="UP001172457"/>
    </source>
</evidence>
<feature type="compositionally biased region" description="Polar residues" evidence="2">
    <location>
        <begin position="105"/>
        <end position="125"/>
    </location>
</feature>
<proteinExistence type="predicted"/>
<comment type="caution">
    <text evidence="4">The sequence shown here is derived from an EMBL/GenBank/DDBJ whole genome shotgun (WGS) entry which is preliminary data.</text>
</comment>
<name>A0AA38U0V1_9ASTR</name>
<dbReference type="PROSITE" id="PS50102">
    <property type="entry name" value="RRM"/>
    <property type="match status" value="1"/>
</dbReference>
<evidence type="ECO:0000256" key="2">
    <source>
        <dbReference type="SAM" id="MobiDB-lite"/>
    </source>
</evidence>
<dbReference type="PANTHER" id="PTHR33710:SF64">
    <property type="entry name" value="ENDONUCLEASE_EXONUCLEASE_PHOSPHATASE DOMAIN-CONTAINING PROTEIN"/>
    <property type="match status" value="1"/>
</dbReference>
<dbReference type="Gene3D" id="3.60.10.10">
    <property type="entry name" value="Endonuclease/exonuclease/phosphatase"/>
    <property type="match status" value="1"/>
</dbReference>
<dbReference type="SUPFAM" id="SSF54928">
    <property type="entry name" value="RNA-binding domain, RBD"/>
    <property type="match status" value="1"/>
</dbReference>
<feature type="region of interest" description="Disordered" evidence="2">
    <location>
        <begin position="335"/>
        <end position="375"/>
    </location>
</feature>
<accession>A0AA38U0V1</accession>
<dbReference type="GO" id="GO:0003723">
    <property type="term" value="F:RNA binding"/>
    <property type="evidence" value="ECO:0007669"/>
    <property type="project" value="UniProtKB-UniRule"/>
</dbReference>
<dbReference type="InterPro" id="IPR012677">
    <property type="entry name" value="Nucleotide-bd_a/b_plait_sf"/>
</dbReference>
<dbReference type="Pfam" id="PF00076">
    <property type="entry name" value="RRM_1"/>
    <property type="match status" value="1"/>
</dbReference>